<protein>
    <submittedName>
        <fullName evidence="5">LD-carboxypeptidase</fullName>
    </submittedName>
</protein>
<dbReference type="Gene3D" id="3.50.30.60">
    <property type="entry name" value="LD-carboxypeptidase A C-terminal domain-like"/>
    <property type="match status" value="1"/>
</dbReference>
<dbReference type="AlphaFoldDB" id="A0A939LMW6"/>
<sequence>MTLRYPAALRPGDVIGVTAPSAGVAPALRPRLEVAAEHLRSRGFEVLLGDCLDDAGVVSAPAAERAAELTAMLTDPAVRAVVPPWGGQLAIDLLPHLDWERLAAAEPTWLVGFSDTTTLLLPLTVHAGWATLHGQNLMDTPYQVPAPLMPWLDVVTAPRGAVLSQAPSRAHRRGAFDDWAADPTVTGYSFDTAGTWVRLDGEEPVTVAGRLLGGCLETIHHLQGTPYGDVPGFVERQAPEGLVVYVEAAEAPALDTARSLHGMRLAGWFDHARAVLVGRTSAPDSPGLTQREAVLDALGGLGVPIIGEVDCGHVPPHLALVNGAPTTVRWSPRGSSLVQTLA</sequence>
<dbReference type="GO" id="GO:0016787">
    <property type="term" value="F:hydrolase activity"/>
    <property type="evidence" value="ECO:0007669"/>
    <property type="project" value="UniProtKB-KW"/>
</dbReference>
<proteinExistence type="inferred from homology"/>
<feature type="domain" description="LD-carboxypeptidase C-terminal" evidence="4">
    <location>
        <begin position="209"/>
        <end position="328"/>
    </location>
</feature>
<gene>
    <name evidence="5" type="ORF">J4G33_03040</name>
</gene>
<feature type="domain" description="LD-carboxypeptidase N-terminal" evidence="3">
    <location>
        <begin position="15"/>
        <end position="134"/>
    </location>
</feature>
<dbReference type="EMBL" id="JAGEMK010000001">
    <property type="protein sequence ID" value="MBO1750771.1"/>
    <property type="molecule type" value="Genomic_DNA"/>
</dbReference>
<reference evidence="5" key="1">
    <citation type="submission" date="2021-03" db="EMBL/GenBank/DDBJ databases">
        <title>Actinotalea soli sp. nov., isolated from soil.</title>
        <authorList>
            <person name="Ping W."/>
            <person name="Zhang J."/>
        </authorList>
    </citation>
    <scope>NUCLEOTIDE SEQUENCE</scope>
    <source>
        <strain evidence="5">BY-33</strain>
    </source>
</reference>
<comment type="similarity">
    <text evidence="1">Belongs to the peptidase S66 family.</text>
</comment>
<dbReference type="Pfam" id="PF17676">
    <property type="entry name" value="Peptidase_S66C"/>
    <property type="match status" value="1"/>
</dbReference>
<keyword evidence="2" id="KW-0378">Hydrolase</keyword>
<evidence type="ECO:0000313" key="6">
    <source>
        <dbReference type="Proteomes" id="UP000664209"/>
    </source>
</evidence>
<dbReference type="RefSeq" id="WP_208054383.1">
    <property type="nucleotide sequence ID" value="NZ_JAGEMK010000001.1"/>
</dbReference>
<evidence type="ECO:0000259" key="3">
    <source>
        <dbReference type="Pfam" id="PF02016"/>
    </source>
</evidence>
<organism evidence="5 6">
    <name type="scientific">Actinotalea soli</name>
    <dbReference type="NCBI Taxonomy" id="2819234"/>
    <lineage>
        <taxon>Bacteria</taxon>
        <taxon>Bacillati</taxon>
        <taxon>Actinomycetota</taxon>
        <taxon>Actinomycetes</taxon>
        <taxon>Micrococcales</taxon>
        <taxon>Cellulomonadaceae</taxon>
        <taxon>Actinotalea</taxon>
    </lineage>
</organism>
<dbReference type="SUPFAM" id="SSF141986">
    <property type="entry name" value="LD-carboxypeptidase A C-terminal domain-like"/>
    <property type="match status" value="1"/>
</dbReference>
<dbReference type="Gene3D" id="3.40.50.10740">
    <property type="entry name" value="Class I glutamine amidotransferase-like"/>
    <property type="match status" value="1"/>
</dbReference>
<dbReference type="PANTHER" id="PTHR30237">
    <property type="entry name" value="MURAMOYLTETRAPEPTIDE CARBOXYPEPTIDASE"/>
    <property type="match status" value="1"/>
</dbReference>
<evidence type="ECO:0000256" key="1">
    <source>
        <dbReference type="ARBA" id="ARBA00010233"/>
    </source>
</evidence>
<name>A0A939LMW6_9CELL</name>
<accession>A0A939LMW6</accession>
<dbReference type="Proteomes" id="UP000664209">
    <property type="component" value="Unassembled WGS sequence"/>
</dbReference>
<keyword evidence="6" id="KW-1185">Reference proteome</keyword>
<dbReference type="InterPro" id="IPR027461">
    <property type="entry name" value="Carboxypeptidase_A_C_sf"/>
</dbReference>
<dbReference type="InterPro" id="IPR029062">
    <property type="entry name" value="Class_I_gatase-like"/>
</dbReference>
<evidence type="ECO:0000256" key="2">
    <source>
        <dbReference type="ARBA" id="ARBA00022801"/>
    </source>
</evidence>
<dbReference type="InterPro" id="IPR003507">
    <property type="entry name" value="S66_fam"/>
</dbReference>
<dbReference type="Pfam" id="PF02016">
    <property type="entry name" value="Peptidase_S66"/>
    <property type="match status" value="1"/>
</dbReference>
<dbReference type="SUPFAM" id="SSF52317">
    <property type="entry name" value="Class I glutamine amidotransferase-like"/>
    <property type="match status" value="1"/>
</dbReference>
<dbReference type="InterPro" id="IPR040449">
    <property type="entry name" value="Peptidase_S66_N"/>
</dbReference>
<dbReference type="InterPro" id="IPR027478">
    <property type="entry name" value="LdcA_N"/>
</dbReference>
<dbReference type="InterPro" id="IPR040921">
    <property type="entry name" value="Peptidase_S66C"/>
</dbReference>
<dbReference type="CDD" id="cd07062">
    <property type="entry name" value="Peptidase_S66_mccF_like"/>
    <property type="match status" value="1"/>
</dbReference>
<evidence type="ECO:0000313" key="5">
    <source>
        <dbReference type="EMBL" id="MBO1750771.1"/>
    </source>
</evidence>
<comment type="caution">
    <text evidence="5">The sequence shown here is derived from an EMBL/GenBank/DDBJ whole genome shotgun (WGS) entry which is preliminary data.</text>
</comment>
<evidence type="ECO:0000259" key="4">
    <source>
        <dbReference type="Pfam" id="PF17676"/>
    </source>
</evidence>
<dbReference type="PANTHER" id="PTHR30237:SF5">
    <property type="entry name" value="CARBOXYPEPTIDASE VC_A0337-RELATED"/>
    <property type="match status" value="1"/>
</dbReference>
<dbReference type="PIRSF" id="PIRSF028757">
    <property type="entry name" value="LD-carboxypeptidase"/>
    <property type="match status" value="1"/>
</dbReference>